<proteinExistence type="predicted"/>
<name>A0A5B7EQ02_PORTR</name>
<keyword evidence="3" id="KW-1185">Reference proteome</keyword>
<evidence type="ECO:0000256" key="1">
    <source>
        <dbReference type="SAM" id="MobiDB-lite"/>
    </source>
</evidence>
<protein>
    <submittedName>
        <fullName evidence="2">Uncharacterized protein</fullName>
    </submittedName>
</protein>
<organism evidence="2 3">
    <name type="scientific">Portunus trituberculatus</name>
    <name type="common">Swimming crab</name>
    <name type="synonym">Neptunus trituberculatus</name>
    <dbReference type="NCBI Taxonomy" id="210409"/>
    <lineage>
        <taxon>Eukaryota</taxon>
        <taxon>Metazoa</taxon>
        <taxon>Ecdysozoa</taxon>
        <taxon>Arthropoda</taxon>
        <taxon>Crustacea</taxon>
        <taxon>Multicrustacea</taxon>
        <taxon>Malacostraca</taxon>
        <taxon>Eumalacostraca</taxon>
        <taxon>Eucarida</taxon>
        <taxon>Decapoda</taxon>
        <taxon>Pleocyemata</taxon>
        <taxon>Brachyura</taxon>
        <taxon>Eubrachyura</taxon>
        <taxon>Portunoidea</taxon>
        <taxon>Portunidae</taxon>
        <taxon>Portuninae</taxon>
        <taxon>Portunus</taxon>
    </lineage>
</organism>
<dbReference type="AlphaFoldDB" id="A0A5B7EQ02"/>
<accession>A0A5B7EQ02</accession>
<gene>
    <name evidence="2" type="ORF">E2C01_030266</name>
</gene>
<sequence>MQMMATSPHLTAPRASDSEVSLSPRSCCFPLSSATTNLTTQCCLALQPQPPPSQYSLRTIEAITTTPSLYSP</sequence>
<evidence type="ECO:0000313" key="3">
    <source>
        <dbReference type="Proteomes" id="UP000324222"/>
    </source>
</evidence>
<dbReference type="EMBL" id="VSRR010003610">
    <property type="protein sequence ID" value="MPC36800.1"/>
    <property type="molecule type" value="Genomic_DNA"/>
</dbReference>
<feature type="region of interest" description="Disordered" evidence="1">
    <location>
        <begin position="1"/>
        <end position="21"/>
    </location>
</feature>
<reference evidence="2 3" key="1">
    <citation type="submission" date="2019-05" db="EMBL/GenBank/DDBJ databases">
        <title>Another draft genome of Portunus trituberculatus and its Hox gene families provides insights of decapod evolution.</title>
        <authorList>
            <person name="Jeong J.-H."/>
            <person name="Song I."/>
            <person name="Kim S."/>
            <person name="Choi T."/>
            <person name="Kim D."/>
            <person name="Ryu S."/>
            <person name="Kim W."/>
        </authorList>
    </citation>
    <scope>NUCLEOTIDE SEQUENCE [LARGE SCALE GENOMIC DNA]</scope>
    <source>
        <tissue evidence="2">Muscle</tissue>
    </source>
</reference>
<comment type="caution">
    <text evidence="2">The sequence shown here is derived from an EMBL/GenBank/DDBJ whole genome shotgun (WGS) entry which is preliminary data.</text>
</comment>
<dbReference type="Proteomes" id="UP000324222">
    <property type="component" value="Unassembled WGS sequence"/>
</dbReference>
<evidence type="ECO:0000313" key="2">
    <source>
        <dbReference type="EMBL" id="MPC36800.1"/>
    </source>
</evidence>